<name>A0A495MNF5_9FLAO</name>
<proteinExistence type="predicted"/>
<sequence length="41" mass="5034">MHNLHKTELVIIFIHSKLKLTTILYSIEIVRLCFKYWLVYL</sequence>
<dbReference type="EMBL" id="RBLC01000001">
    <property type="protein sequence ID" value="RKS26622.1"/>
    <property type="molecule type" value="Genomic_DNA"/>
</dbReference>
<organism evidence="1 2">
    <name type="scientific">Flavobacterium endophyticum</name>
    <dbReference type="NCBI Taxonomy" id="1540163"/>
    <lineage>
        <taxon>Bacteria</taxon>
        <taxon>Pseudomonadati</taxon>
        <taxon>Bacteroidota</taxon>
        <taxon>Flavobacteriia</taxon>
        <taxon>Flavobacteriales</taxon>
        <taxon>Flavobacteriaceae</taxon>
        <taxon>Flavobacterium</taxon>
    </lineage>
</organism>
<dbReference type="Proteomes" id="UP000277579">
    <property type="component" value="Unassembled WGS sequence"/>
</dbReference>
<protein>
    <submittedName>
        <fullName evidence="1">Uncharacterized protein</fullName>
    </submittedName>
</protein>
<comment type="caution">
    <text evidence="1">The sequence shown here is derived from an EMBL/GenBank/DDBJ whole genome shotgun (WGS) entry which is preliminary data.</text>
</comment>
<evidence type="ECO:0000313" key="2">
    <source>
        <dbReference type="Proteomes" id="UP000277579"/>
    </source>
</evidence>
<keyword evidence="2" id="KW-1185">Reference proteome</keyword>
<accession>A0A495MNF5</accession>
<reference evidence="1 2" key="1">
    <citation type="submission" date="2018-10" db="EMBL/GenBank/DDBJ databases">
        <title>Genomic Encyclopedia of Archaeal and Bacterial Type Strains, Phase II (KMG-II): from individual species to whole genera.</title>
        <authorList>
            <person name="Goeker M."/>
        </authorList>
    </citation>
    <scope>NUCLEOTIDE SEQUENCE [LARGE SCALE GENOMIC DNA]</scope>
    <source>
        <strain evidence="1 2">DSM 29537</strain>
    </source>
</reference>
<dbReference type="AlphaFoldDB" id="A0A495MNF5"/>
<gene>
    <name evidence="1" type="ORF">CLV94_1687</name>
</gene>
<evidence type="ECO:0000313" key="1">
    <source>
        <dbReference type="EMBL" id="RKS26622.1"/>
    </source>
</evidence>